<dbReference type="InterPro" id="IPR052732">
    <property type="entry name" value="Cell-binding_unc_protein"/>
</dbReference>
<accession>A0A2S6MZX5</accession>
<dbReference type="EMBL" id="NHRY01000252">
    <property type="protein sequence ID" value="PPQ27899.1"/>
    <property type="molecule type" value="Genomic_DNA"/>
</dbReference>
<dbReference type="InterPro" id="IPR011009">
    <property type="entry name" value="Kinase-like_dom_sf"/>
</dbReference>
<proteinExistence type="predicted"/>
<dbReference type="OrthoDB" id="9810277at2"/>
<name>A0A2S6MZX5_RHOGL</name>
<evidence type="ECO:0000313" key="3">
    <source>
        <dbReference type="Proteomes" id="UP000239724"/>
    </source>
</evidence>
<keyword evidence="3" id="KW-1185">Reference proteome</keyword>
<dbReference type="RefSeq" id="WP_104521772.1">
    <property type="nucleotide sequence ID" value="NZ_NHRY01000252.1"/>
</dbReference>
<dbReference type="Proteomes" id="UP000239724">
    <property type="component" value="Unassembled WGS sequence"/>
</dbReference>
<dbReference type="SUPFAM" id="SSF56112">
    <property type="entry name" value="Protein kinase-like (PK-like)"/>
    <property type="match status" value="1"/>
</dbReference>
<gene>
    <name evidence="2" type="ORF">CCS01_26185</name>
</gene>
<protein>
    <recommendedName>
        <fullName evidence="1">Aminoglycoside phosphotransferase domain-containing protein</fullName>
    </recommendedName>
</protein>
<dbReference type="PANTHER" id="PTHR43883:SF1">
    <property type="entry name" value="GLUCONOKINASE"/>
    <property type="match status" value="1"/>
</dbReference>
<dbReference type="PANTHER" id="PTHR43883">
    <property type="entry name" value="SLR0207 PROTEIN"/>
    <property type="match status" value="1"/>
</dbReference>
<dbReference type="InterPro" id="IPR002575">
    <property type="entry name" value="Aminoglycoside_PTrfase"/>
</dbReference>
<reference evidence="2 3" key="1">
    <citation type="journal article" date="2018" name="Arch. Microbiol.">
        <title>New insights into the metabolic potential of the phototrophic purple bacterium Rhodopila globiformis DSM 161(T) from its draft genome sequence and evidence for a vanadium-dependent nitrogenase.</title>
        <authorList>
            <person name="Imhoff J.F."/>
            <person name="Rahn T."/>
            <person name="Kunzel S."/>
            <person name="Neulinger S.C."/>
        </authorList>
    </citation>
    <scope>NUCLEOTIDE SEQUENCE [LARGE SCALE GENOMIC DNA]</scope>
    <source>
        <strain evidence="2 3">DSM 161</strain>
    </source>
</reference>
<feature type="domain" description="Aminoglycoside phosphotransferase" evidence="1">
    <location>
        <begin position="62"/>
        <end position="278"/>
    </location>
</feature>
<organism evidence="2 3">
    <name type="scientific">Rhodopila globiformis</name>
    <name type="common">Rhodopseudomonas globiformis</name>
    <dbReference type="NCBI Taxonomy" id="1071"/>
    <lineage>
        <taxon>Bacteria</taxon>
        <taxon>Pseudomonadati</taxon>
        <taxon>Pseudomonadota</taxon>
        <taxon>Alphaproteobacteria</taxon>
        <taxon>Acetobacterales</taxon>
        <taxon>Acetobacteraceae</taxon>
        <taxon>Rhodopila</taxon>
    </lineage>
</organism>
<dbReference type="Pfam" id="PF01636">
    <property type="entry name" value="APH"/>
    <property type="match status" value="1"/>
</dbReference>
<evidence type="ECO:0000259" key="1">
    <source>
        <dbReference type="Pfam" id="PF01636"/>
    </source>
</evidence>
<dbReference type="AlphaFoldDB" id="A0A2S6MZX5"/>
<comment type="caution">
    <text evidence="2">The sequence shown here is derived from an EMBL/GenBank/DDBJ whole genome shotgun (WGS) entry which is preliminary data.</text>
</comment>
<dbReference type="Gene3D" id="3.90.1200.10">
    <property type="match status" value="1"/>
</dbReference>
<evidence type="ECO:0000313" key="2">
    <source>
        <dbReference type="EMBL" id="PPQ27899.1"/>
    </source>
</evidence>
<sequence>MNGSQQPVIDFLSDPASHGLPGAALERIETHCSIVFLVADRACKLKRAIRFASLDYTTVERRRAACEAELRLNTRAAPELYQAVRAITASAGGLEFDGAGPALDHVVVMRRFDQADLFEHMAEAGRLTPQLMRDLGETIARFHAAAPVTWDFGGADGIRRMLADNDRELAFAGAALDGAPFATLSRRAHDTLDRVADLLDTRQSDGHVRRCHGDLRLANICLYGNRPTLFDCIEFADDIGCIDVLYDLAFLLMDLHLRGRDDLGNIVFNAWLDRTRETDGLRALPLFLSARAATRSYALAAASHRRGDPEEARALLARARRHVEAAMDFLDARPPVLVMLGGSDDRARVETAARLAARVPPAPGARVLRAGAAGEAVWREALAVLLAGVPVLLEGRFGDSDERNATVALPPGIRLLPFWLGDPPPGLDPRIWQAAEAGPDGLAAMADAAADAARCGASSVGCGHAAQPGPEAIR</sequence>